<sequence length="483" mass="54398">MSDDNGSRGENDNGSRRRNDEDFTRRMAELEARVQDVDRRQTVNVTSSAELAALIAKIAEIVGRAEQDEQPAWTRTPSALQRRPAPRREDPFVTPRVDRATPPGDNWARSQSDNLTTPSGGDRATPRGSNRANPPDGSRATPPGGNRVTPTGGAYATRGGGDRTAPQSNSATPLSGNRATTAGDRSTPPTTFPATSNNGERESPDQWRTDAPEFVEPTPEGNPLAILDDDWWTAPEPDLTTYDGCRRDLANRTRLSDNATRNFYAWGEFTSAVYLPFSVQSDLKSSAHRLAQETVWYAYRKHEPNVQRSMWPECPEEVKLGKEEINDIGGRDFIGDSEPANGNISMLPRGMWRPPYDLSELRNWCCHPDRSKCQYLDGLLAHTHKYAVQVLDEPRALEARLLRDRVQEEARRVHTELFTHDPATEWEMHYQWLFEYVRSQFKTDPWVVEKQFGNDIIDAAKAWSKEYVTLGVLRPVVPQQTNP</sequence>
<dbReference type="AlphaFoldDB" id="A0A4U0TJZ3"/>
<proteinExistence type="predicted"/>
<name>A0A4U0TJZ3_9PEZI</name>
<feature type="region of interest" description="Disordered" evidence="1">
    <location>
        <begin position="1"/>
        <end position="24"/>
    </location>
</feature>
<feature type="compositionally biased region" description="Basic and acidic residues" evidence="1">
    <location>
        <begin position="199"/>
        <end position="211"/>
    </location>
</feature>
<keyword evidence="3" id="KW-1185">Reference proteome</keyword>
<feature type="compositionally biased region" description="Polar residues" evidence="1">
    <location>
        <begin position="108"/>
        <end position="119"/>
    </location>
</feature>
<dbReference type="Proteomes" id="UP000308549">
    <property type="component" value="Unassembled WGS sequence"/>
</dbReference>
<accession>A0A4U0TJZ3</accession>
<feature type="compositionally biased region" description="Polar residues" evidence="1">
    <location>
        <begin position="165"/>
        <end position="198"/>
    </location>
</feature>
<protein>
    <submittedName>
        <fullName evidence="2">Uncharacterized protein</fullName>
    </submittedName>
</protein>
<evidence type="ECO:0000256" key="1">
    <source>
        <dbReference type="SAM" id="MobiDB-lite"/>
    </source>
</evidence>
<organism evidence="2 3">
    <name type="scientific">Salinomyces thailandicus</name>
    <dbReference type="NCBI Taxonomy" id="706561"/>
    <lineage>
        <taxon>Eukaryota</taxon>
        <taxon>Fungi</taxon>
        <taxon>Dikarya</taxon>
        <taxon>Ascomycota</taxon>
        <taxon>Pezizomycotina</taxon>
        <taxon>Dothideomycetes</taxon>
        <taxon>Dothideomycetidae</taxon>
        <taxon>Mycosphaerellales</taxon>
        <taxon>Teratosphaeriaceae</taxon>
        <taxon>Salinomyces</taxon>
    </lineage>
</organism>
<reference evidence="2 3" key="1">
    <citation type="submission" date="2017-03" db="EMBL/GenBank/DDBJ databases">
        <title>Genomes of endolithic fungi from Antarctica.</title>
        <authorList>
            <person name="Coleine C."/>
            <person name="Masonjones S."/>
            <person name="Stajich J.E."/>
        </authorList>
    </citation>
    <scope>NUCLEOTIDE SEQUENCE [LARGE SCALE GENOMIC DNA]</scope>
    <source>
        <strain evidence="2 3">CCFEE 6315</strain>
    </source>
</reference>
<feature type="region of interest" description="Disordered" evidence="1">
    <location>
        <begin position="63"/>
        <end position="230"/>
    </location>
</feature>
<evidence type="ECO:0000313" key="3">
    <source>
        <dbReference type="Proteomes" id="UP000308549"/>
    </source>
</evidence>
<dbReference type="OrthoDB" id="4769561at2759"/>
<comment type="caution">
    <text evidence="2">The sequence shown here is derived from an EMBL/GenBank/DDBJ whole genome shotgun (WGS) entry which is preliminary data.</text>
</comment>
<feature type="compositionally biased region" description="Basic and acidic residues" evidence="1">
    <location>
        <begin position="86"/>
        <end position="99"/>
    </location>
</feature>
<evidence type="ECO:0000313" key="2">
    <source>
        <dbReference type="EMBL" id="TKA21895.1"/>
    </source>
</evidence>
<gene>
    <name evidence="2" type="ORF">B0A50_08592</name>
</gene>
<dbReference type="EMBL" id="NAJL01000094">
    <property type="protein sequence ID" value="TKA21895.1"/>
    <property type="molecule type" value="Genomic_DNA"/>
</dbReference>